<proteinExistence type="predicted"/>
<accession>A0A1Y2FBB0</accession>
<name>A0A1Y2FBB0_9BASI</name>
<comment type="caution">
    <text evidence="2">The sequence shown here is derived from an EMBL/GenBank/DDBJ whole genome shotgun (WGS) entry which is preliminary data.</text>
</comment>
<dbReference type="Proteomes" id="UP000193467">
    <property type="component" value="Unassembled WGS sequence"/>
</dbReference>
<organism evidence="2 3">
    <name type="scientific">Leucosporidium creatinivorum</name>
    <dbReference type="NCBI Taxonomy" id="106004"/>
    <lineage>
        <taxon>Eukaryota</taxon>
        <taxon>Fungi</taxon>
        <taxon>Dikarya</taxon>
        <taxon>Basidiomycota</taxon>
        <taxon>Pucciniomycotina</taxon>
        <taxon>Microbotryomycetes</taxon>
        <taxon>Leucosporidiales</taxon>
        <taxon>Leucosporidium</taxon>
    </lineage>
</organism>
<keyword evidence="3" id="KW-1185">Reference proteome</keyword>
<dbReference type="AlphaFoldDB" id="A0A1Y2FBB0"/>
<evidence type="ECO:0000313" key="2">
    <source>
        <dbReference type="EMBL" id="ORY81222.1"/>
    </source>
</evidence>
<dbReference type="InParanoid" id="A0A1Y2FBB0"/>
<sequence>MSCNRRAGRDQSTSKNSSEKQEQPKSGRPWRARSRGKDELGRGDVSCALACRLLLLSPCSALCPIVRDGSVRFATCKYDAPDALACPLGRDASGRSSLSCPIERFCTLVQARLLALPGRSTFFALESPPDSKGFDRDTSRSVMLACRIGRFPRLLPKSRLLLGPRPRCSCEGFIQVQQVCTEVIEWPRCEKLGANQEQDQTSRAPSQSA</sequence>
<evidence type="ECO:0000313" key="3">
    <source>
        <dbReference type="Proteomes" id="UP000193467"/>
    </source>
</evidence>
<dbReference type="EMBL" id="MCGR01000023">
    <property type="protein sequence ID" value="ORY81222.1"/>
    <property type="molecule type" value="Genomic_DNA"/>
</dbReference>
<evidence type="ECO:0000256" key="1">
    <source>
        <dbReference type="SAM" id="MobiDB-lite"/>
    </source>
</evidence>
<feature type="region of interest" description="Disordered" evidence="1">
    <location>
        <begin position="1"/>
        <end position="40"/>
    </location>
</feature>
<reference evidence="2 3" key="1">
    <citation type="submission" date="2016-07" db="EMBL/GenBank/DDBJ databases">
        <title>Pervasive Adenine N6-methylation of Active Genes in Fungi.</title>
        <authorList>
            <consortium name="DOE Joint Genome Institute"/>
            <person name="Mondo S.J."/>
            <person name="Dannebaum R.O."/>
            <person name="Kuo R.C."/>
            <person name="Labutti K."/>
            <person name="Haridas S."/>
            <person name="Kuo A."/>
            <person name="Salamov A."/>
            <person name="Ahrendt S.R."/>
            <person name="Lipzen A."/>
            <person name="Sullivan W."/>
            <person name="Andreopoulos W.B."/>
            <person name="Clum A."/>
            <person name="Lindquist E."/>
            <person name="Daum C."/>
            <person name="Ramamoorthy G.K."/>
            <person name="Gryganskyi A."/>
            <person name="Culley D."/>
            <person name="Magnuson J.K."/>
            <person name="James T.Y."/>
            <person name="O'Malley M.A."/>
            <person name="Stajich J.E."/>
            <person name="Spatafora J.W."/>
            <person name="Visel A."/>
            <person name="Grigoriev I.V."/>
        </authorList>
    </citation>
    <scope>NUCLEOTIDE SEQUENCE [LARGE SCALE GENOMIC DNA]</scope>
    <source>
        <strain evidence="2 3">62-1032</strain>
    </source>
</reference>
<protein>
    <submittedName>
        <fullName evidence="2">Uncharacterized protein</fullName>
    </submittedName>
</protein>
<gene>
    <name evidence="2" type="ORF">BCR35DRAFT_86741</name>
</gene>